<evidence type="ECO:0000256" key="6">
    <source>
        <dbReference type="ARBA" id="ARBA00023002"/>
    </source>
</evidence>
<evidence type="ECO:0000313" key="10">
    <source>
        <dbReference type="EMBL" id="SBW25345.1"/>
    </source>
</evidence>
<gene>
    <name evidence="10" type="ORF">FDG2_4505</name>
</gene>
<evidence type="ECO:0000313" key="11">
    <source>
        <dbReference type="Proteomes" id="UP000199013"/>
    </source>
</evidence>
<keyword evidence="9" id="KW-0275">Fatty acid biosynthesis</keyword>
<dbReference type="InterPro" id="IPR012348">
    <property type="entry name" value="RNR-like"/>
</dbReference>
<keyword evidence="3" id="KW-0444">Lipid biosynthesis</keyword>
<dbReference type="SUPFAM" id="SSF47240">
    <property type="entry name" value="Ferritin-like"/>
    <property type="match status" value="1"/>
</dbReference>
<comment type="cofactor">
    <cofactor evidence="1">
        <name>Fe(2+)</name>
        <dbReference type="ChEBI" id="CHEBI:29033"/>
    </cofactor>
</comment>
<evidence type="ECO:0000256" key="1">
    <source>
        <dbReference type="ARBA" id="ARBA00001954"/>
    </source>
</evidence>
<dbReference type="EMBL" id="FLUV01001888">
    <property type="protein sequence ID" value="SBW25345.1"/>
    <property type="molecule type" value="Genomic_DNA"/>
</dbReference>
<dbReference type="Pfam" id="PF03405">
    <property type="entry name" value="FA_desaturase_2"/>
    <property type="match status" value="1"/>
</dbReference>
<dbReference type="GO" id="GO:0006633">
    <property type="term" value="P:fatty acid biosynthetic process"/>
    <property type="evidence" value="ECO:0007669"/>
    <property type="project" value="UniProtKB-KW"/>
</dbReference>
<comment type="similarity">
    <text evidence="2">Belongs to the fatty acid desaturase type 2 family.</text>
</comment>
<protein>
    <submittedName>
        <fullName evidence="10">Uncharacterized protein</fullName>
    </submittedName>
</protein>
<dbReference type="Gene3D" id="1.10.620.20">
    <property type="entry name" value="Ribonucleotide Reductase, subunit A"/>
    <property type="match status" value="1"/>
</dbReference>
<evidence type="ECO:0000256" key="7">
    <source>
        <dbReference type="ARBA" id="ARBA00023004"/>
    </source>
</evidence>
<sequence>MAKAGIYDLRIHHDDVITPLLRHWKFFELTGLDAEAEQARENVGHYLKALDDLARTYEEKYREKHEDTLAAASA</sequence>
<keyword evidence="6" id="KW-0560">Oxidoreductase</keyword>
<keyword evidence="7" id="KW-0408">Iron</keyword>
<dbReference type="GO" id="GO:0046872">
    <property type="term" value="F:metal ion binding"/>
    <property type="evidence" value="ECO:0007669"/>
    <property type="project" value="UniProtKB-KW"/>
</dbReference>
<keyword evidence="5" id="KW-0276">Fatty acid metabolism</keyword>
<dbReference type="AlphaFoldDB" id="A0A1C3P683"/>
<proteinExistence type="inferred from homology"/>
<dbReference type="Proteomes" id="UP000199013">
    <property type="component" value="Unassembled WGS sequence"/>
</dbReference>
<evidence type="ECO:0000256" key="2">
    <source>
        <dbReference type="ARBA" id="ARBA00008749"/>
    </source>
</evidence>
<evidence type="ECO:0000256" key="5">
    <source>
        <dbReference type="ARBA" id="ARBA00022832"/>
    </source>
</evidence>
<accession>A0A1C3P683</accession>
<evidence type="ECO:0000256" key="4">
    <source>
        <dbReference type="ARBA" id="ARBA00022723"/>
    </source>
</evidence>
<keyword evidence="4" id="KW-0479">Metal-binding</keyword>
<evidence type="ECO:0000256" key="8">
    <source>
        <dbReference type="ARBA" id="ARBA00023098"/>
    </source>
</evidence>
<evidence type="ECO:0000256" key="3">
    <source>
        <dbReference type="ARBA" id="ARBA00022516"/>
    </source>
</evidence>
<organism evidence="10 11">
    <name type="scientific">Candidatus Protofrankia californiensis</name>
    <dbReference type="NCBI Taxonomy" id="1839754"/>
    <lineage>
        <taxon>Bacteria</taxon>
        <taxon>Bacillati</taxon>
        <taxon>Actinomycetota</taxon>
        <taxon>Actinomycetes</taxon>
        <taxon>Frankiales</taxon>
        <taxon>Frankiaceae</taxon>
        <taxon>Protofrankia</taxon>
    </lineage>
</organism>
<dbReference type="InterPro" id="IPR005067">
    <property type="entry name" value="Fatty_acid_desaturase-2"/>
</dbReference>
<reference evidence="11" key="1">
    <citation type="submission" date="2016-02" db="EMBL/GenBank/DDBJ databases">
        <authorList>
            <person name="Wibberg D."/>
        </authorList>
    </citation>
    <scope>NUCLEOTIDE SEQUENCE [LARGE SCALE GENOMIC DNA]</scope>
</reference>
<name>A0A1C3P683_9ACTN</name>
<keyword evidence="11" id="KW-1185">Reference proteome</keyword>
<evidence type="ECO:0000256" key="9">
    <source>
        <dbReference type="ARBA" id="ARBA00023160"/>
    </source>
</evidence>
<keyword evidence="8" id="KW-0443">Lipid metabolism</keyword>
<dbReference type="GO" id="GO:0045300">
    <property type="term" value="F:stearoyl-[ACP] desaturase activity"/>
    <property type="evidence" value="ECO:0007669"/>
    <property type="project" value="InterPro"/>
</dbReference>
<dbReference type="InterPro" id="IPR009078">
    <property type="entry name" value="Ferritin-like_SF"/>
</dbReference>